<dbReference type="Proteomes" id="UP001165064">
    <property type="component" value="Unassembled WGS sequence"/>
</dbReference>
<proteinExistence type="predicted"/>
<keyword evidence="2" id="KW-1185">Reference proteome</keyword>
<evidence type="ECO:0000313" key="1">
    <source>
        <dbReference type="EMBL" id="GME82943.1"/>
    </source>
</evidence>
<accession>A0ACB5T769</accession>
<dbReference type="EMBL" id="BSXS01004411">
    <property type="protein sequence ID" value="GME82943.1"/>
    <property type="molecule type" value="Genomic_DNA"/>
</dbReference>
<gene>
    <name evidence="1" type="ORF">Amon02_000585000</name>
</gene>
<organism evidence="1 2">
    <name type="scientific">Ambrosiozyma monospora</name>
    <name type="common">Yeast</name>
    <name type="synonym">Endomycopsis monosporus</name>
    <dbReference type="NCBI Taxonomy" id="43982"/>
    <lineage>
        <taxon>Eukaryota</taxon>
        <taxon>Fungi</taxon>
        <taxon>Dikarya</taxon>
        <taxon>Ascomycota</taxon>
        <taxon>Saccharomycotina</taxon>
        <taxon>Pichiomycetes</taxon>
        <taxon>Pichiales</taxon>
        <taxon>Pichiaceae</taxon>
        <taxon>Ambrosiozyma</taxon>
    </lineage>
</organism>
<sequence>MSEINTDNQHNHQDQPDSQDQPDKDQEEYKALSSVLTSQLQYESWAKQTILTPKQQKWSSLTNKEQALLPWFSGYLQNLEHSIELNGAFFQNVVKTVASSWGVSTSADGIGGADWAPCSHQDLDKVRSMMIQYVREWSELGQKERDVSFGRIVSHCESLFPDVEKRQHLQVLVPGAGLGRLVIEFVKRGFQTQGNEFSYHMLLNSSFILNSTYCKNEFLLCPFVHKSSNVGKRNDQLRQVYLPDFNPGDVSFLNMEYPDIPVGELMSMVAGSFVDLYGPPDLGKLCETYTDDPQATQFRVENKGKFDVVATCFFLDTASNIIDYLETIKHCLSDDGYWLNFGPLLWHYEDDDQASHVTYVDSVTGEKKQVVAPMKGLELSRDDLIQLVEDCGFKFVERESGIKTTYGGDPVALGGWSYDCEFWICQKKLD</sequence>
<evidence type="ECO:0000313" key="2">
    <source>
        <dbReference type="Proteomes" id="UP001165064"/>
    </source>
</evidence>
<protein>
    <submittedName>
        <fullName evidence="1">Unnamed protein product</fullName>
    </submittedName>
</protein>
<comment type="caution">
    <text evidence="1">The sequence shown here is derived from an EMBL/GenBank/DDBJ whole genome shotgun (WGS) entry which is preliminary data.</text>
</comment>
<reference evidence="1" key="1">
    <citation type="submission" date="2023-04" db="EMBL/GenBank/DDBJ databases">
        <title>Ambrosiozyma monospora NBRC 10751.</title>
        <authorList>
            <person name="Ichikawa N."/>
            <person name="Sato H."/>
            <person name="Tonouchi N."/>
        </authorList>
    </citation>
    <scope>NUCLEOTIDE SEQUENCE</scope>
    <source>
        <strain evidence="1">NBRC 10751</strain>
    </source>
</reference>
<name>A0ACB5T769_AMBMO</name>